<accession>A0AC35G0G2</accession>
<name>A0AC35G0G2_9BILA</name>
<protein>
    <submittedName>
        <fullName evidence="2">Uncharacterized protein</fullName>
    </submittedName>
</protein>
<dbReference type="Proteomes" id="UP000887580">
    <property type="component" value="Unplaced"/>
</dbReference>
<reference evidence="2" key="1">
    <citation type="submission" date="2022-11" db="UniProtKB">
        <authorList>
            <consortium name="WormBaseParasite"/>
        </authorList>
    </citation>
    <scope>IDENTIFICATION</scope>
</reference>
<organism evidence="1 2">
    <name type="scientific">Panagrolaimus sp. PS1159</name>
    <dbReference type="NCBI Taxonomy" id="55785"/>
    <lineage>
        <taxon>Eukaryota</taxon>
        <taxon>Metazoa</taxon>
        <taxon>Ecdysozoa</taxon>
        <taxon>Nematoda</taxon>
        <taxon>Chromadorea</taxon>
        <taxon>Rhabditida</taxon>
        <taxon>Tylenchina</taxon>
        <taxon>Panagrolaimomorpha</taxon>
        <taxon>Panagrolaimoidea</taxon>
        <taxon>Panagrolaimidae</taxon>
        <taxon>Panagrolaimus</taxon>
    </lineage>
</organism>
<dbReference type="WBParaSite" id="PS1159_v2.g22175.t1">
    <property type="protein sequence ID" value="PS1159_v2.g22175.t1"/>
    <property type="gene ID" value="PS1159_v2.g22175"/>
</dbReference>
<proteinExistence type="predicted"/>
<sequence length="366" mass="42611">MTTKDNFLSSKNKQQSFVNNSKNINQYSNLNLNQCYKSLNLAFPNQSYSNTNNDKKLDSVCLNDERKRLQTWNKSAEIEKSLNALNVFKSNGKIEKEIKNGLSNITNKSTLSLHISTYENPVKAESDLFFGDKNDEILNKQSKKSKNEKQAFIDSKAIIQNPFEFPRQQESDDERLYIESEVSQFKASQSLLNPNVLSPASNKSEKLVSSQKENIEGNGASSNLTDLEKHEEKTRNIITNIYGTLEDFQALKNDKEHDSVPFLSRTKYNDNDGSLERIAKIIKENYDRQKTEVYRLRLEEEENETFEEQKIQFQEWNERKRQHEIYFLAPFPEPQPEVSKKVLDYFENQSHENDAKHQYDSDEDLA</sequence>
<evidence type="ECO:0000313" key="2">
    <source>
        <dbReference type="WBParaSite" id="PS1159_v2.g22175.t1"/>
    </source>
</evidence>
<evidence type="ECO:0000313" key="1">
    <source>
        <dbReference type="Proteomes" id="UP000887580"/>
    </source>
</evidence>